<dbReference type="AlphaFoldDB" id="A0AAV4H0P2"/>
<dbReference type="Proteomes" id="UP000762676">
    <property type="component" value="Unassembled WGS sequence"/>
</dbReference>
<gene>
    <name evidence="1" type="ORF">ElyMa_000835300</name>
</gene>
<evidence type="ECO:0000313" key="1">
    <source>
        <dbReference type="EMBL" id="GFR91074.1"/>
    </source>
</evidence>
<reference evidence="1 2" key="1">
    <citation type="journal article" date="2021" name="Elife">
        <title>Chloroplast acquisition without the gene transfer in kleptoplastic sea slugs, Plakobranchus ocellatus.</title>
        <authorList>
            <person name="Maeda T."/>
            <person name="Takahashi S."/>
            <person name="Yoshida T."/>
            <person name="Shimamura S."/>
            <person name="Takaki Y."/>
            <person name="Nagai Y."/>
            <person name="Toyoda A."/>
            <person name="Suzuki Y."/>
            <person name="Arimoto A."/>
            <person name="Ishii H."/>
            <person name="Satoh N."/>
            <person name="Nishiyama T."/>
            <person name="Hasebe M."/>
            <person name="Maruyama T."/>
            <person name="Minagawa J."/>
            <person name="Obokata J."/>
            <person name="Shigenobu S."/>
        </authorList>
    </citation>
    <scope>NUCLEOTIDE SEQUENCE [LARGE SCALE GENOMIC DNA]</scope>
</reference>
<sequence>MSIEDNWNVQAVEKTAAEVHHPAPALTATTADTADTVETTAEVHHPAPAHWDCGLIALPRVGMSHPKRARRKLGDVLQVVPSTSKCRKIPKQSHRGH</sequence>
<dbReference type="EMBL" id="BMAT01001707">
    <property type="protein sequence ID" value="GFR91074.1"/>
    <property type="molecule type" value="Genomic_DNA"/>
</dbReference>
<accession>A0AAV4H0P2</accession>
<evidence type="ECO:0000313" key="2">
    <source>
        <dbReference type="Proteomes" id="UP000762676"/>
    </source>
</evidence>
<proteinExistence type="predicted"/>
<protein>
    <submittedName>
        <fullName evidence="1">Uncharacterized protein</fullName>
    </submittedName>
</protein>
<organism evidence="1 2">
    <name type="scientific">Elysia marginata</name>
    <dbReference type="NCBI Taxonomy" id="1093978"/>
    <lineage>
        <taxon>Eukaryota</taxon>
        <taxon>Metazoa</taxon>
        <taxon>Spiralia</taxon>
        <taxon>Lophotrochozoa</taxon>
        <taxon>Mollusca</taxon>
        <taxon>Gastropoda</taxon>
        <taxon>Heterobranchia</taxon>
        <taxon>Euthyneura</taxon>
        <taxon>Panpulmonata</taxon>
        <taxon>Sacoglossa</taxon>
        <taxon>Placobranchoidea</taxon>
        <taxon>Plakobranchidae</taxon>
        <taxon>Elysia</taxon>
    </lineage>
</organism>
<name>A0AAV4H0P2_9GAST</name>
<comment type="caution">
    <text evidence="1">The sequence shown here is derived from an EMBL/GenBank/DDBJ whole genome shotgun (WGS) entry which is preliminary data.</text>
</comment>
<keyword evidence="2" id="KW-1185">Reference proteome</keyword>